<keyword evidence="2" id="KW-1133">Transmembrane helix</keyword>
<evidence type="ECO:0000256" key="3">
    <source>
        <dbReference type="SAM" id="SignalP"/>
    </source>
</evidence>
<protein>
    <submittedName>
        <fullName evidence="4">Uncharacterized protein</fullName>
    </submittedName>
</protein>
<feature type="region of interest" description="Disordered" evidence="1">
    <location>
        <begin position="26"/>
        <end position="80"/>
    </location>
</feature>
<feature type="transmembrane region" description="Helical" evidence="2">
    <location>
        <begin position="82"/>
        <end position="100"/>
    </location>
</feature>
<feature type="compositionally biased region" description="Low complexity" evidence="1">
    <location>
        <begin position="26"/>
        <end position="38"/>
    </location>
</feature>
<evidence type="ECO:0000313" key="5">
    <source>
        <dbReference type="Proteomes" id="UP000006882"/>
    </source>
</evidence>
<dbReference type="AlphaFoldDB" id="A0A251PXG2"/>
<evidence type="ECO:0000313" key="4">
    <source>
        <dbReference type="EMBL" id="ONI16228.1"/>
    </source>
</evidence>
<proteinExistence type="predicted"/>
<gene>
    <name evidence="4" type="ORF">PRUPE_3G086400</name>
</gene>
<keyword evidence="2" id="KW-0812">Transmembrane</keyword>
<keyword evidence="2" id="KW-0472">Membrane</keyword>
<evidence type="ECO:0000256" key="1">
    <source>
        <dbReference type="SAM" id="MobiDB-lite"/>
    </source>
</evidence>
<feature type="chain" id="PRO_5012919567" evidence="3">
    <location>
        <begin position="23"/>
        <end position="101"/>
    </location>
</feature>
<keyword evidence="5" id="KW-1185">Reference proteome</keyword>
<dbReference type="Proteomes" id="UP000006882">
    <property type="component" value="Chromosome G3"/>
</dbReference>
<reference evidence="4 5" key="1">
    <citation type="journal article" date="2013" name="Nat. Genet.">
        <title>The high-quality draft genome of peach (Prunus persica) identifies unique patterns of genetic diversity, domestication and genome evolution.</title>
        <authorList>
            <consortium name="International Peach Genome Initiative"/>
            <person name="Verde I."/>
            <person name="Abbott A.G."/>
            <person name="Scalabrin S."/>
            <person name="Jung S."/>
            <person name="Shu S."/>
            <person name="Marroni F."/>
            <person name="Zhebentyayeva T."/>
            <person name="Dettori M.T."/>
            <person name="Grimwood J."/>
            <person name="Cattonaro F."/>
            <person name="Zuccolo A."/>
            <person name="Rossini L."/>
            <person name="Jenkins J."/>
            <person name="Vendramin E."/>
            <person name="Meisel L.A."/>
            <person name="Decroocq V."/>
            <person name="Sosinski B."/>
            <person name="Prochnik S."/>
            <person name="Mitros T."/>
            <person name="Policriti A."/>
            <person name="Cipriani G."/>
            <person name="Dondini L."/>
            <person name="Ficklin S."/>
            <person name="Goodstein D.M."/>
            <person name="Xuan P."/>
            <person name="Del Fabbro C."/>
            <person name="Aramini V."/>
            <person name="Copetti D."/>
            <person name="Gonzalez S."/>
            <person name="Horner D.S."/>
            <person name="Falchi R."/>
            <person name="Lucas S."/>
            <person name="Mica E."/>
            <person name="Maldonado J."/>
            <person name="Lazzari B."/>
            <person name="Bielenberg D."/>
            <person name="Pirona R."/>
            <person name="Miculan M."/>
            <person name="Barakat A."/>
            <person name="Testolin R."/>
            <person name="Stella A."/>
            <person name="Tartarini S."/>
            <person name="Tonutti P."/>
            <person name="Arus P."/>
            <person name="Orellana A."/>
            <person name="Wells C."/>
            <person name="Main D."/>
            <person name="Vizzotto G."/>
            <person name="Silva H."/>
            <person name="Salamini F."/>
            <person name="Schmutz J."/>
            <person name="Morgante M."/>
            <person name="Rokhsar D.S."/>
        </authorList>
    </citation>
    <scope>NUCLEOTIDE SEQUENCE [LARGE SCALE GENOMIC DNA]</scope>
    <source>
        <strain evidence="5">cv. Nemared</strain>
    </source>
</reference>
<dbReference type="EMBL" id="CM007653">
    <property type="protein sequence ID" value="ONI16228.1"/>
    <property type="molecule type" value="Genomic_DNA"/>
</dbReference>
<sequence length="101" mass="10412">MERKMVIVFGLVVSMFLQSVAAQKVHVTSPPSVPTTPSLESNDPNPEPAPSPSSTQPTGKTTPPTPPTGKTAPQPAPASSSGAVFASFFLSSLALVMGLFF</sequence>
<keyword evidence="3" id="KW-0732">Signal</keyword>
<accession>A0A251PXG2</accession>
<name>A0A251PXG2_PRUPE</name>
<organism evidence="4 5">
    <name type="scientific">Prunus persica</name>
    <name type="common">Peach</name>
    <name type="synonym">Amygdalus persica</name>
    <dbReference type="NCBI Taxonomy" id="3760"/>
    <lineage>
        <taxon>Eukaryota</taxon>
        <taxon>Viridiplantae</taxon>
        <taxon>Streptophyta</taxon>
        <taxon>Embryophyta</taxon>
        <taxon>Tracheophyta</taxon>
        <taxon>Spermatophyta</taxon>
        <taxon>Magnoliopsida</taxon>
        <taxon>eudicotyledons</taxon>
        <taxon>Gunneridae</taxon>
        <taxon>Pentapetalae</taxon>
        <taxon>rosids</taxon>
        <taxon>fabids</taxon>
        <taxon>Rosales</taxon>
        <taxon>Rosaceae</taxon>
        <taxon>Amygdaloideae</taxon>
        <taxon>Amygdaleae</taxon>
        <taxon>Prunus</taxon>
    </lineage>
</organism>
<dbReference type="Gramene" id="ONI16228">
    <property type="protein sequence ID" value="ONI16228"/>
    <property type="gene ID" value="PRUPE_3G086400"/>
</dbReference>
<feature type="signal peptide" evidence="3">
    <location>
        <begin position="1"/>
        <end position="22"/>
    </location>
</feature>
<evidence type="ECO:0000256" key="2">
    <source>
        <dbReference type="SAM" id="Phobius"/>
    </source>
</evidence>
<feature type="compositionally biased region" description="Low complexity" evidence="1">
    <location>
        <begin position="52"/>
        <end position="80"/>
    </location>
</feature>